<dbReference type="Proteomes" id="UP001295444">
    <property type="component" value="Chromosome 10"/>
</dbReference>
<evidence type="ECO:0000313" key="2">
    <source>
        <dbReference type="EMBL" id="CAH2320075.1"/>
    </source>
</evidence>
<reference evidence="2" key="1">
    <citation type="submission" date="2022-03" db="EMBL/GenBank/DDBJ databases">
        <authorList>
            <person name="Alioto T."/>
            <person name="Alioto T."/>
            <person name="Gomez Garrido J."/>
        </authorList>
    </citation>
    <scope>NUCLEOTIDE SEQUENCE</scope>
</reference>
<keyword evidence="3" id="KW-1185">Reference proteome</keyword>
<feature type="compositionally biased region" description="Acidic residues" evidence="1">
    <location>
        <begin position="37"/>
        <end position="52"/>
    </location>
</feature>
<name>A0AAD1T6G0_PELCU</name>
<organism evidence="2 3">
    <name type="scientific">Pelobates cultripes</name>
    <name type="common">Western spadefoot toad</name>
    <dbReference type="NCBI Taxonomy" id="61616"/>
    <lineage>
        <taxon>Eukaryota</taxon>
        <taxon>Metazoa</taxon>
        <taxon>Chordata</taxon>
        <taxon>Craniata</taxon>
        <taxon>Vertebrata</taxon>
        <taxon>Euteleostomi</taxon>
        <taxon>Amphibia</taxon>
        <taxon>Batrachia</taxon>
        <taxon>Anura</taxon>
        <taxon>Pelobatoidea</taxon>
        <taxon>Pelobatidae</taxon>
        <taxon>Pelobates</taxon>
    </lineage>
</organism>
<feature type="region of interest" description="Disordered" evidence="1">
    <location>
        <begin position="34"/>
        <end position="77"/>
    </location>
</feature>
<sequence length="146" mass="16272">MGKKGKSRRSETGSSCNDISTVLRVTLQLRPCKMEPTWEDSDTALEESDQDDSLIPNRHSKPQYLPGTTACEQSRHPEPEMKAQFTVDINLVREALGALTARLQTLEDDGDVAKGKFDYLQTEVDQLKIANLIMEGKMTALEDAKC</sequence>
<dbReference type="EMBL" id="OW240921">
    <property type="protein sequence ID" value="CAH2320075.1"/>
    <property type="molecule type" value="Genomic_DNA"/>
</dbReference>
<proteinExistence type="predicted"/>
<evidence type="ECO:0000313" key="3">
    <source>
        <dbReference type="Proteomes" id="UP001295444"/>
    </source>
</evidence>
<gene>
    <name evidence="2" type="ORF">PECUL_23A002839</name>
</gene>
<accession>A0AAD1T6G0</accession>
<evidence type="ECO:0000256" key="1">
    <source>
        <dbReference type="SAM" id="MobiDB-lite"/>
    </source>
</evidence>
<protein>
    <submittedName>
        <fullName evidence="2">Uncharacterized protein</fullName>
    </submittedName>
</protein>
<dbReference type="AlphaFoldDB" id="A0AAD1T6G0"/>